<feature type="transmembrane region" description="Helical" evidence="9">
    <location>
        <begin position="55"/>
        <end position="73"/>
    </location>
</feature>
<dbReference type="EMBL" id="AFYH01050072">
    <property type="status" value="NOT_ANNOTATED_CDS"/>
    <property type="molecule type" value="Genomic_DNA"/>
</dbReference>
<reference evidence="11" key="1">
    <citation type="submission" date="2011-08" db="EMBL/GenBank/DDBJ databases">
        <title>The draft genome of Latimeria chalumnae.</title>
        <authorList>
            <person name="Di Palma F."/>
            <person name="Alfoldi J."/>
            <person name="Johnson J."/>
            <person name="Berlin A."/>
            <person name="Gnerre S."/>
            <person name="Jaffe D."/>
            <person name="MacCallum I."/>
            <person name="Young S."/>
            <person name="Walker B.J."/>
            <person name="Lander E."/>
            <person name="Lindblad-Toh K."/>
        </authorList>
    </citation>
    <scope>NUCLEOTIDE SEQUENCE [LARGE SCALE GENOMIC DNA]</scope>
    <source>
        <strain evidence="11">Wild caught</strain>
    </source>
</reference>
<dbReference type="HOGENOM" id="CLU_101495_1_1_1"/>
<evidence type="ECO:0000256" key="3">
    <source>
        <dbReference type="ARBA" id="ARBA00017689"/>
    </source>
</evidence>
<evidence type="ECO:0000256" key="7">
    <source>
        <dbReference type="ARBA" id="ARBA00023128"/>
    </source>
</evidence>
<dbReference type="GO" id="GO:0005743">
    <property type="term" value="C:mitochondrial inner membrane"/>
    <property type="evidence" value="ECO:0007669"/>
    <property type="project" value="UniProtKB-SubCell"/>
</dbReference>
<name>H3B2U8_LATCH</name>
<keyword evidence="4 9" id="KW-0812">Transmembrane</keyword>
<dbReference type="OrthoDB" id="14603at2759"/>
<evidence type="ECO:0000256" key="6">
    <source>
        <dbReference type="ARBA" id="ARBA00022989"/>
    </source>
</evidence>
<dbReference type="PANTHER" id="PTHR31586">
    <property type="entry name" value="CYTOCHROME C OXIDASE PROTEIN 20"/>
    <property type="match status" value="1"/>
</dbReference>
<keyword evidence="11" id="KW-1185">Reference proteome</keyword>
<feature type="transmembrane region" description="Helical" evidence="9">
    <location>
        <begin position="30"/>
        <end position="48"/>
    </location>
</feature>
<keyword evidence="5" id="KW-0999">Mitochondrion inner membrane</keyword>
<comment type="subcellular location">
    <subcellularLocation>
        <location evidence="1">Mitochondrion inner membrane</location>
    </subcellularLocation>
</comment>
<evidence type="ECO:0000313" key="10">
    <source>
        <dbReference type="Ensembl" id="ENSLACP00000016219.1"/>
    </source>
</evidence>
<dbReference type="GO" id="GO:0033617">
    <property type="term" value="P:mitochondrial respiratory chain complex IV assembly"/>
    <property type="evidence" value="ECO:0007669"/>
    <property type="project" value="InterPro"/>
</dbReference>
<keyword evidence="7" id="KW-0496">Mitochondrion</keyword>
<dbReference type="AlphaFoldDB" id="H3B2U8"/>
<reference evidence="10" key="3">
    <citation type="submission" date="2025-09" db="UniProtKB">
        <authorList>
            <consortium name="Ensembl"/>
        </authorList>
    </citation>
    <scope>IDENTIFICATION</scope>
</reference>
<keyword evidence="8 9" id="KW-0472">Membrane</keyword>
<accession>H3B2U8</accession>
<dbReference type="PANTHER" id="PTHR31586:SF1">
    <property type="entry name" value="CYTOCHROME C OXIDASE ASSEMBLY PROTEIN COX20, MITOCHONDRIAL"/>
    <property type="match status" value="1"/>
</dbReference>
<sequence length="118" mass="12900">MANEGETEKNKTFKLLGILDVQNIPCARDSVLYGSAGSLVAGLGYFLATSRIKRSFDFGVGGFILTTLGSWIYCRYSNAKARVQQKLIQERMKNKLIYEGTVLDPTRKPNSSSPGGSS</sequence>
<evidence type="ECO:0000256" key="2">
    <source>
        <dbReference type="ARBA" id="ARBA00009575"/>
    </source>
</evidence>
<proteinExistence type="inferred from homology"/>
<dbReference type="Ensembl" id="ENSLACT00000016332.1">
    <property type="protein sequence ID" value="ENSLACP00000016219.1"/>
    <property type="gene ID" value="ENSLACG00000014289.1"/>
</dbReference>
<keyword evidence="6 9" id="KW-1133">Transmembrane helix</keyword>
<dbReference type="InterPro" id="IPR022533">
    <property type="entry name" value="Cox20"/>
</dbReference>
<dbReference type="Bgee" id="ENSLACG00000014289">
    <property type="expression patterns" value="Expressed in muscle tissue and 6 other cell types or tissues"/>
</dbReference>
<evidence type="ECO:0000256" key="4">
    <source>
        <dbReference type="ARBA" id="ARBA00022692"/>
    </source>
</evidence>
<organism evidence="10 11">
    <name type="scientific">Latimeria chalumnae</name>
    <name type="common">Coelacanth</name>
    <dbReference type="NCBI Taxonomy" id="7897"/>
    <lineage>
        <taxon>Eukaryota</taxon>
        <taxon>Metazoa</taxon>
        <taxon>Chordata</taxon>
        <taxon>Craniata</taxon>
        <taxon>Vertebrata</taxon>
        <taxon>Euteleostomi</taxon>
        <taxon>Coelacanthiformes</taxon>
        <taxon>Coelacanthidae</taxon>
        <taxon>Latimeria</taxon>
    </lineage>
</organism>
<dbReference type="Pfam" id="PF12597">
    <property type="entry name" value="Cox20"/>
    <property type="match status" value="1"/>
</dbReference>
<evidence type="ECO:0000256" key="8">
    <source>
        <dbReference type="ARBA" id="ARBA00023136"/>
    </source>
</evidence>
<evidence type="ECO:0000256" key="1">
    <source>
        <dbReference type="ARBA" id="ARBA00004273"/>
    </source>
</evidence>
<reference evidence="10" key="2">
    <citation type="submission" date="2025-08" db="UniProtKB">
        <authorList>
            <consortium name="Ensembl"/>
        </authorList>
    </citation>
    <scope>IDENTIFICATION</scope>
</reference>
<gene>
    <name evidence="10" type="primary">COX20</name>
</gene>
<evidence type="ECO:0000256" key="9">
    <source>
        <dbReference type="SAM" id="Phobius"/>
    </source>
</evidence>
<dbReference type="Proteomes" id="UP000008672">
    <property type="component" value="Unassembled WGS sequence"/>
</dbReference>
<evidence type="ECO:0000313" key="11">
    <source>
        <dbReference type="Proteomes" id="UP000008672"/>
    </source>
</evidence>
<comment type="similarity">
    <text evidence="2">Belongs to the COX20 family.</text>
</comment>
<protein>
    <recommendedName>
        <fullName evidence="3">Cytochrome c oxidase assembly protein COX20, mitochondrial</fullName>
    </recommendedName>
</protein>
<dbReference type="GeneTree" id="ENSGT00390000016158"/>
<evidence type="ECO:0000256" key="5">
    <source>
        <dbReference type="ARBA" id="ARBA00022792"/>
    </source>
</evidence>
<dbReference type="PRINTS" id="PR02049">
    <property type="entry name" value="PROTEINF36A"/>
</dbReference>